<organism evidence="2">
    <name type="scientific">Rhodanobacter sp. IGA1.0</name>
    <dbReference type="NCBI Taxonomy" id="3158582"/>
    <lineage>
        <taxon>Bacteria</taxon>
        <taxon>Pseudomonadati</taxon>
        <taxon>Pseudomonadota</taxon>
        <taxon>Gammaproteobacteria</taxon>
        <taxon>Lysobacterales</taxon>
        <taxon>Rhodanobacteraceae</taxon>
        <taxon>Rhodanobacter</taxon>
    </lineage>
</organism>
<proteinExistence type="predicted"/>
<dbReference type="Pfam" id="PF16357">
    <property type="entry name" value="PepSY_TM_like_2"/>
    <property type="match status" value="1"/>
</dbReference>
<dbReference type="PANTHER" id="PTHR40115:SF1">
    <property type="entry name" value="INNER MEMBRANE PROTEIN WITH PEPSY TM HELIX"/>
    <property type="match status" value="1"/>
</dbReference>
<name>A0AAU7QNZ7_9GAMM</name>
<evidence type="ECO:0000313" key="2">
    <source>
        <dbReference type="EMBL" id="XBS91092.1"/>
    </source>
</evidence>
<gene>
    <name evidence="2" type="ORF">ABNK63_05500</name>
</gene>
<keyword evidence="1" id="KW-0812">Transmembrane</keyword>
<protein>
    <submittedName>
        <fullName evidence="2">PepSY-associated TM helix domain-containing protein</fullName>
    </submittedName>
</protein>
<evidence type="ECO:0000256" key="1">
    <source>
        <dbReference type="SAM" id="Phobius"/>
    </source>
</evidence>
<keyword evidence="1" id="KW-0472">Membrane</keyword>
<dbReference type="PANTHER" id="PTHR40115">
    <property type="entry name" value="INNER MEMBRANE PROTEIN WITH PEPSY TM HELIX"/>
    <property type="match status" value="1"/>
</dbReference>
<keyword evidence="1" id="KW-1133">Transmembrane helix</keyword>
<dbReference type="InterPro" id="IPR032307">
    <property type="entry name" value="PepSY_TM-like_2"/>
</dbReference>
<dbReference type="EMBL" id="CP157948">
    <property type="protein sequence ID" value="XBS91092.1"/>
    <property type="molecule type" value="Genomic_DNA"/>
</dbReference>
<sequence>MGQLQANAESMRPQRRAFWMRQLHQWHWISSALCLVGLLLFALTGITLNHARQIEATPRVTHRNLALPPGLRVAVDGDDARKAALPTAVAAWLDDQLRAHVAGRVAEWSADEVYLSLPRPGGDGWLSVDRASGAVEYELTRRGAIAYLNDLHKGRNAGAAWSWFLDVFALACLVFAITGLFLLKLHAARRTSTWPLVSLGLVLPVVLALIFIH</sequence>
<dbReference type="RefSeq" id="WP_350016896.1">
    <property type="nucleotide sequence ID" value="NZ_CP157948.1"/>
</dbReference>
<feature type="transmembrane region" description="Helical" evidence="1">
    <location>
        <begin position="194"/>
        <end position="212"/>
    </location>
</feature>
<feature type="transmembrane region" description="Helical" evidence="1">
    <location>
        <begin position="160"/>
        <end position="182"/>
    </location>
</feature>
<accession>A0AAU7QNZ7</accession>
<dbReference type="AlphaFoldDB" id="A0AAU7QNZ7"/>
<reference evidence="2" key="1">
    <citation type="submission" date="2024-06" db="EMBL/GenBank/DDBJ databases">
        <authorList>
            <person name="Sun Y."/>
        </authorList>
    </citation>
    <scope>NUCLEOTIDE SEQUENCE</scope>
    <source>
        <strain evidence="2">IGA1.0</strain>
    </source>
</reference>